<proteinExistence type="inferred from homology"/>
<feature type="binding site" evidence="10">
    <location>
        <position position="176"/>
    </location>
    <ligand>
        <name>[4Fe-4S] cluster</name>
        <dbReference type="ChEBI" id="CHEBI:49883"/>
        <label>3</label>
    </ligand>
</feature>
<name>A0A9D1LXA0_9FIRM</name>
<feature type="binding site" evidence="10">
    <location>
        <position position="147"/>
    </location>
    <ligand>
        <name>[4Fe-4S] cluster</name>
        <dbReference type="ChEBI" id="CHEBI:49883"/>
        <label>2</label>
    </ligand>
</feature>
<feature type="binding site" evidence="10">
    <location>
        <position position="170"/>
    </location>
    <ligand>
        <name>[4Fe-4S] cluster</name>
        <dbReference type="ChEBI" id="CHEBI:49883"/>
        <label>3</label>
    </ligand>
</feature>
<dbReference type="Gene3D" id="3.30.70.20">
    <property type="match status" value="2"/>
</dbReference>
<feature type="domain" description="4Fe-4S ferredoxin-type" evidence="12">
    <location>
        <begin position="161"/>
        <end position="190"/>
    </location>
</feature>
<comment type="cofactor">
    <cofactor evidence="10">
        <name>[4Fe-4S] cluster</name>
        <dbReference type="ChEBI" id="CHEBI:49883"/>
    </cofactor>
    <text evidence="10">Binds 3 [4Fe-4S] clusters.</text>
</comment>
<evidence type="ECO:0000259" key="13">
    <source>
        <dbReference type="PROSITE" id="PS51656"/>
    </source>
</evidence>
<reference evidence="14" key="1">
    <citation type="submission" date="2020-10" db="EMBL/GenBank/DDBJ databases">
        <authorList>
            <person name="Gilroy R."/>
        </authorList>
    </citation>
    <scope>NUCLEOTIDE SEQUENCE</scope>
    <source>
        <strain evidence="14">ChiGjej1B1-1684</strain>
    </source>
</reference>
<feature type="binding site" evidence="10">
    <location>
        <position position="57"/>
    </location>
    <ligand>
        <name>[4Fe-4S] cluster</name>
        <dbReference type="ChEBI" id="CHEBI:49883"/>
        <label>1</label>
    </ligand>
</feature>
<dbReference type="SUPFAM" id="SSF54862">
    <property type="entry name" value="4Fe-4S ferredoxins"/>
    <property type="match status" value="1"/>
</dbReference>
<keyword evidence="4 10" id="KW-0677">Repeat</keyword>
<keyword evidence="7 10" id="KW-0408">Iron</keyword>
<evidence type="ECO:0000256" key="11">
    <source>
        <dbReference type="SAM" id="Phobius"/>
    </source>
</evidence>
<dbReference type="NCBIfam" id="TIGR01944">
    <property type="entry name" value="rnfB"/>
    <property type="match status" value="1"/>
</dbReference>
<dbReference type="PANTHER" id="PTHR43560:SF1">
    <property type="entry name" value="ION-TRANSLOCATING OXIDOREDUCTASE COMPLEX SUBUNIT B"/>
    <property type="match status" value="1"/>
</dbReference>
<evidence type="ECO:0000313" key="15">
    <source>
        <dbReference type="Proteomes" id="UP000824118"/>
    </source>
</evidence>
<feature type="domain" description="4Fe-4S ferredoxin-type" evidence="12">
    <location>
        <begin position="206"/>
        <end position="234"/>
    </location>
</feature>
<dbReference type="EC" id="7.-.-.-" evidence="10"/>
<feature type="domain" description="4Fe-4S ferredoxin-type" evidence="12">
    <location>
        <begin position="235"/>
        <end position="263"/>
    </location>
</feature>
<comment type="subcellular location">
    <subcellularLocation>
        <location evidence="10">Cell membrane</location>
    </subcellularLocation>
</comment>
<sequence length="263" mass="26793">MNEILIAVLIVAAMGLIIGLILAVASVIMAVPKDEKAEAVLEVLPGANCGACGYSGCSGYAKALAHGEAQPGLCSPGGEECVKAIAKVLGVEAGAIERKTAVVKCDGTAENSPLKMEYQGITTCAAAAALHGGTKNCSYGCIGFGDCVNVCEYDAIAIEDNVARINPAKCKSCGMCVKTCPKHLISIVPLKKQAVVMCSNCDKGAAATAACRTACIACMKCAKTCPVGAIKIENLHAVVNPQLCTGCGECAKVCPKNCIGMMQ</sequence>
<feature type="binding site" evidence="10">
    <location>
        <position position="52"/>
    </location>
    <ligand>
        <name>[4Fe-4S] cluster</name>
        <dbReference type="ChEBI" id="CHEBI:49883"/>
        <label>1</label>
    </ligand>
</feature>
<keyword evidence="8 10" id="KW-0411">Iron-sulfur</keyword>
<accession>A0A9D1LXA0</accession>
<keyword evidence="2 10" id="KW-0004">4Fe-4S</keyword>
<comment type="subunit">
    <text evidence="10">The complex is composed of six subunits: RnfA, RnfB, RnfC, RnfD, RnfE and RnfG.</text>
</comment>
<dbReference type="PROSITE" id="PS51656">
    <property type="entry name" value="4FE4S"/>
    <property type="match status" value="1"/>
</dbReference>
<dbReference type="InterPro" id="IPR007202">
    <property type="entry name" value="4Fe-4S_dom"/>
</dbReference>
<dbReference type="PANTHER" id="PTHR43560">
    <property type="entry name" value="ION-TRANSLOCATING OXIDOREDUCTASE COMPLEX SUBUNIT B"/>
    <property type="match status" value="1"/>
</dbReference>
<feature type="transmembrane region" description="Helical" evidence="11">
    <location>
        <begin position="6"/>
        <end position="31"/>
    </location>
</feature>
<comment type="caution">
    <text evidence="14">The sequence shown here is derived from an EMBL/GenBank/DDBJ whole genome shotgun (WGS) entry which is preliminary data.</text>
</comment>
<dbReference type="Proteomes" id="UP000824118">
    <property type="component" value="Unassembled WGS sequence"/>
</dbReference>
<dbReference type="Gene3D" id="1.10.15.40">
    <property type="entry name" value="Electron transport complex subunit B, putative Fe-S cluster"/>
    <property type="match status" value="1"/>
</dbReference>
<evidence type="ECO:0000256" key="10">
    <source>
        <dbReference type="HAMAP-Rule" id="MF_00463"/>
    </source>
</evidence>
<dbReference type="InterPro" id="IPR050395">
    <property type="entry name" value="4Fe4S_Ferredoxin_RnfB"/>
</dbReference>
<keyword evidence="10" id="KW-1003">Cell membrane</keyword>
<reference evidence="14" key="2">
    <citation type="journal article" date="2021" name="PeerJ">
        <title>Extensive microbial diversity within the chicken gut microbiome revealed by metagenomics and culture.</title>
        <authorList>
            <person name="Gilroy R."/>
            <person name="Ravi A."/>
            <person name="Getino M."/>
            <person name="Pursley I."/>
            <person name="Horton D.L."/>
            <person name="Alikhan N.F."/>
            <person name="Baker D."/>
            <person name="Gharbi K."/>
            <person name="Hall N."/>
            <person name="Watson M."/>
            <person name="Adriaenssens E.M."/>
            <person name="Foster-Nyarko E."/>
            <person name="Jarju S."/>
            <person name="Secka A."/>
            <person name="Antonio M."/>
            <person name="Oren A."/>
            <person name="Chaudhuri R.R."/>
            <person name="La Ragione R."/>
            <person name="Hildebrand F."/>
            <person name="Pallen M.J."/>
        </authorList>
    </citation>
    <scope>NUCLEOTIDE SEQUENCE</scope>
    <source>
        <strain evidence="14">ChiGjej1B1-1684</strain>
    </source>
</reference>
<dbReference type="CDD" id="cd10549">
    <property type="entry name" value="MtMvhB_like"/>
    <property type="match status" value="1"/>
</dbReference>
<feature type="binding site" evidence="10">
    <location>
        <position position="180"/>
    </location>
    <ligand>
        <name>[4Fe-4S] cluster</name>
        <dbReference type="ChEBI" id="CHEBI:49883"/>
        <label>2</label>
    </ligand>
</feature>
<dbReference type="GO" id="GO:0046872">
    <property type="term" value="F:metal ion binding"/>
    <property type="evidence" value="ECO:0007669"/>
    <property type="project" value="UniProtKB-KW"/>
</dbReference>
<feature type="region of interest" description="Hydrophobic" evidence="10">
    <location>
        <begin position="1"/>
        <end position="26"/>
    </location>
</feature>
<dbReference type="EMBL" id="DVNG01000022">
    <property type="protein sequence ID" value="HIU49692.1"/>
    <property type="molecule type" value="Genomic_DNA"/>
</dbReference>
<feature type="domain" description="4Fe-4S" evidence="13">
    <location>
        <begin position="32"/>
        <end position="91"/>
    </location>
</feature>
<evidence type="ECO:0000256" key="9">
    <source>
        <dbReference type="ARBA" id="ARBA00023136"/>
    </source>
</evidence>
<keyword evidence="9 10" id="KW-0472">Membrane</keyword>
<evidence type="ECO:0000256" key="8">
    <source>
        <dbReference type="ARBA" id="ARBA00023014"/>
    </source>
</evidence>
<keyword evidence="3 10" id="KW-0479">Metal-binding</keyword>
<evidence type="ECO:0000256" key="7">
    <source>
        <dbReference type="ARBA" id="ARBA00023004"/>
    </source>
</evidence>
<keyword evidence="1 10" id="KW-0813">Transport</keyword>
<dbReference type="InterPro" id="IPR017900">
    <property type="entry name" value="4Fe4S_Fe_S_CS"/>
</dbReference>
<feature type="binding site" evidence="10">
    <location>
        <position position="49"/>
    </location>
    <ligand>
        <name>[4Fe-4S] cluster</name>
        <dbReference type="ChEBI" id="CHEBI:49883"/>
        <label>1</label>
    </ligand>
</feature>
<feature type="binding site" evidence="10">
    <location>
        <position position="141"/>
    </location>
    <ligand>
        <name>[4Fe-4S] cluster</name>
        <dbReference type="ChEBI" id="CHEBI:49883"/>
        <label>2</label>
    </ligand>
</feature>
<evidence type="ECO:0000256" key="6">
    <source>
        <dbReference type="ARBA" id="ARBA00022982"/>
    </source>
</evidence>
<keyword evidence="5 10" id="KW-1278">Translocase</keyword>
<keyword evidence="11" id="KW-0812">Transmembrane</keyword>
<dbReference type="GO" id="GO:0009055">
    <property type="term" value="F:electron transfer activity"/>
    <property type="evidence" value="ECO:0007669"/>
    <property type="project" value="InterPro"/>
</dbReference>
<keyword evidence="6 10" id="KW-0249">Electron transport</keyword>
<evidence type="ECO:0000259" key="12">
    <source>
        <dbReference type="PROSITE" id="PS51379"/>
    </source>
</evidence>
<dbReference type="GO" id="GO:0022900">
    <property type="term" value="P:electron transport chain"/>
    <property type="evidence" value="ECO:0007669"/>
    <property type="project" value="UniProtKB-UniRule"/>
</dbReference>
<feature type="binding site" evidence="10">
    <location>
        <position position="74"/>
    </location>
    <ligand>
        <name>[4Fe-4S] cluster</name>
        <dbReference type="ChEBI" id="CHEBI:49883"/>
        <label>1</label>
    </ligand>
</feature>
<dbReference type="GO" id="GO:0005886">
    <property type="term" value="C:plasma membrane"/>
    <property type="evidence" value="ECO:0007669"/>
    <property type="project" value="UniProtKB-SubCell"/>
</dbReference>
<evidence type="ECO:0000256" key="4">
    <source>
        <dbReference type="ARBA" id="ARBA00022737"/>
    </source>
</evidence>
<dbReference type="InterPro" id="IPR010207">
    <property type="entry name" value="Elect_transpt_cplx_RnfB/RsxB"/>
</dbReference>
<dbReference type="PROSITE" id="PS00198">
    <property type="entry name" value="4FE4S_FER_1"/>
    <property type="match status" value="1"/>
</dbReference>
<gene>
    <name evidence="10" type="primary">rnfB</name>
    <name evidence="14" type="ORF">IAD22_01590</name>
</gene>
<comment type="caution">
    <text evidence="10">Lacks conserved residue(s) required for the propagation of feature annotation.</text>
</comment>
<evidence type="ECO:0000256" key="5">
    <source>
        <dbReference type="ARBA" id="ARBA00022967"/>
    </source>
</evidence>
<comment type="function">
    <text evidence="10">Part of a membrane-bound complex that couples electron transfer with translocation of ions across the membrane.</text>
</comment>
<dbReference type="Pfam" id="PF04060">
    <property type="entry name" value="FeS"/>
    <property type="match status" value="1"/>
</dbReference>
<comment type="similarity">
    <text evidence="10">Belongs to the 4Fe4S bacterial-type ferredoxin family. RnfB subfamily.</text>
</comment>
<feature type="binding site" evidence="10">
    <location>
        <position position="151"/>
    </location>
    <ligand>
        <name>[4Fe-4S] cluster</name>
        <dbReference type="ChEBI" id="CHEBI:49883"/>
        <label>3</label>
    </ligand>
</feature>
<dbReference type="InterPro" id="IPR017896">
    <property type="entry name" value="4Fe4S_Fe-S-bd"/>
</dbReference>
<evidence type="ECO:0000256" key="2">
    <source>
        <dbReference type="ARBA" id="ARBA00022485"/>
    </source>
</evidence>
<dbReference type="PROSITE" id="PS51379">
    <property type="entry name" value="4FE4S_FER_2"/>
    <property type="match status" value="3"/>
</dbReference>
<evidence type="ECO:0000256" key="1">
    <source>
        <dbReference type="ARBA" id="ARBA00022448"/>
    </source>
</evidence>
<protein>
    <recommendedName>
        <fullName evidence="10">Ion-translocating oxidoreductase complex subunit B</fullName>
        <ecNumber evidence="10">7.-.-.-</ecNumber>
    </recommendedName>
    <alternativeName>
        <fullName evidence="10">Rnf electron transport complex subunit B</fullName>
    </alternativeName>
</protein>
<dbReference type="Pfam" id="PF12838">
    <property type="entry name" value="Fer4_7"/>
    <property type="match status" value="2"/>
</dbReference>
<dbReference type="GO" id="GO:0051539">
    <property type="term" value="F:4 iron, 4 sulfur cluster binding"/>
    <property type="evidence" value="ECO:0007669"/>
    <property type="project" value="UniProtKB-UniRule"/>
</dbReference>
<keyword evidence="11" id="KW-1133">Transmembrane helix</keyword>
<evidence type="ECO:0000313" key="14">
    <source>
        <dbReference type="EMBL" id="HIU49692.1"/>
    </source>
</evidence>
<feature type="binding site" evidence="10">
    <location>
        <position position="173"/>
    </location>
    <ligand>
        <name>[4Fe-4S] cluster</name>
        <dbReference type="ChEBI" id="CHEBI:49883"/>
        <label>3</label>
    </ligand>
</feature>
<dbReference type="HAMAP" id="MF_00463">
    <property type="entry name" value="RsxB_RnfB"/>
    <property type="match status" value="1"/>
</dbReference>
<dbReference type="AlphaFoldDB" id="A0A9D1LXA0"/>
<organism evidence="14 15">
    <name type="scientific">Candidatus Limousia pullorum</name>
    <dbReference type="NCBI Taxonomy" id="2840860"/>
    <lineage>
        <taxon>Bacteria</taxon>
        <taxon>Bacillati</taxon>
        <taxon>Bacillota</taxon>
        <taxon>Clostridia</taxon>
        <taxon>Eubacteriales</taxon>
        <taxon>Oscillospiraceae</taxon>
        <taxon>Oscillospiraceae incertae sedis</taxon>
        <taxon>Candidatus Limousia</taxon>
    </lineage>
</organism>
<feature type="binding site" evidence="10">
    <location>
        <position position="137"/>
    </location>
    <ligand>
        <name>[4Fe-4S] cluster</name>
        <dbReference type="ChEBI" id="CHEBI:49883"/>
        <label>2</label>
    </ligand>
</feature>
<evidence type="ECO:0000256" key="3">
    <source>
        <dbReference type="ARBA" id="ARBA00022723"/>
    </source>
</evidence>